<organism evidence="2 3">
    <name type="scientific">Dorcoceras hygrometricum</name>
    <dbReference type="NCBI Taxonomy" id="472368"/>
    <lineage>
        <taxon>Eukaryota</taxon>
        <taxon>Viridiplantae</taxon>
        <taxon>Streptophyta</taxon>
        <taxon>Embryophyta</taxon>
        <taxon>Tracheophyta</taxon>
        <taxon>Spermatophyta</taxon>
        <taxon>Magnoliopsida</taxon>
        <taxon>eudicotyledons</taxon>
        <taxon>Gunneridae</taxon>
        <taxon>Pentapetalae</taxon>
        <taxon>asterids</taxon>
        <taxon>lamiids</taxon>
        <taxon>Lamiales</taxon>
        <taxon>Gesneriaceae</taxon>
        <taxon>Didymocarpoideae</taxon>
        <taxon>Trichosporeae</taxon>
        <taxon>Loxocarpinae</taxon>
        <taxon>Dorcoceras</taxon>
    </lineage>
</organism>
<reference evidence="2 3" key="1">
    <citation type="journal article" date="2015" name="Proc. Natl. Acad. Sci. U.S.A.">
        <title>The resurrection genome of Boea hygrometrica: A blueprint for survival of dehydration.</title>
        <authorList>
            <person name="Xiao L."/>
            <person name="Yang G."/>
            <person name="Zhang L."/>
            <person name="Yang X."/>
            <person name="Zhao S."/>
            <person name="Ji Z."/>
            <person name="Zhou Q."/>
            <person name="Hu M."/>
            <person name="Wang Y."/>
            <person name="Chen M."/>
            <person name="Xu Y."/>
            <person name="Jin H."/>
            <person name="Xiao X."/>
            <person name="Hu G."/>
            <person name="Bao F."/>
            <person name="Hu Y."/>
            <person name="Wan P."/>
            <person name="Li L."/>
            <person name="Deng X."/>
            <person name="Kuang T."/>
            <person name="Xiang C."/>
            <person name="Zhu J.K."/>
            <person name="Oliver M.J."/>
            <person name="He Y."/>
        </authorList>
    </citation>
    <scope>NUCLEOTIDE SEQUENCE [LARGE SCALE GENOMIC DNA]</scope>
    <source>
        <strain evidence="3">cv. XS01</strain>
    </source>
</reference>
<gene>
    <name evidence="2" type="ORF">F511_31430</name>
</gene>
<dbReference type="AlphaFoldDB" id="A0A2Z7CW20"/>
<protein>
    <submittedName>
        <fullName evidence="2">Protein trichome birefringence-like 40</fullName>
    </submittedName>
</protein>
<dbReference type="EMBL" id="KQ992382">
    <property type="protein sequence ID" value="KZV50545.1"/>
    <property type="molecule type" value="Genomic_DNA"/>
</dbReference>
<evidence type="ECO:0000256" key="1">
    <source>
        <dbReference type="SAM" id="MobiDB-lite"/>
    </source>
</evidence>
<dbReference type="Proteomes" id="UP000250235">
    <property type="component" value="Unassembled WGS sequence"/>
</dbReference>
<name>A0A2Z7CW20_9LAMI</name>
<feature type="region of interest" description="Disordered" evidence="1">
    <location>
        <begin position="120"/>
        <end position="197"/>
    </location>
</feature>
<evidence type="ECO:0000313" key="2">
    <source>
        <dbReference type="EMBL" id="KZV50545.1"/>
    </source>
</evidence>
<evidence type="ECO:0000313" key="3">
    <source>
        <dbReference type="Proteomes" id="UP000250235"/>
    </source>
</evidence>
<proteinExistence type="predicted"/>
<feature type="compositionally biased region" description="Basic and acidic residues" evidence="1">
    <location>
        <begin position="184"/>
        <end position="197"/>
    </location>
</feature>
<feature type="compositionally biased region" description="Polar residues" evidence="1">
    <location>
        <begin position="146"/>
        <end position="156"/>
    </location>
</feature>
<accession>A0A2Z7CW20</accession>
<sequence>MNFVKASVIHDTCESARCDDQISGQLNQKGKVGVGYVRPENSKSSWLKNRLDKKKAKDGYKSFVQNKQRRGSQKVKYEWRKVQPRRDLNGQNTKPKLSRSHHISAHTLMDFHTGKTVKDQISSSVPAAGTEAANSQDVAQTDPIVHQSTSDAQDVCTSHHMESGSNLGQGCWSRFSKGNLKSESTGDRSEQKLIEEA</sequence>
<keyword evidence="3" id="KW-1185">Reference proteome</keyword>